<dbReference type="Pfam" id="PF25788">
    <property type="entry name" value="Ig_Rha78A_N"/>
    <property type="match status" value="1"/>
</dbReference>
<dbReference type="PANTHER" id="PTHR33307:SF11">
    <property type="entry name" value="ALPHA-L-RHAMNOSIDASE"/>
    <property type="match status" value="1"/>
</dbReference>
<dbReference type="OrthoDB" id="9766741at2"/>
<evidence type="ECO:0000259" key="7">
    <source>
        <dbReference type="Pfam" id="PF17390"/>
    </source>
</evidence>
<reference evidence="8 9" key="1">
    <citation type="submission" date="2018-04" db="EMBL/GenBank/DDBJ databases">
        <title>Genomic Encyclopedia of Archaeal and Bacterial Type Strains, Phase II (KMG-II): from individual species to whole genera.</title>
        <authorList>
            <person name="Goeker M."/>
        </authorList>
    </citation>
    <scope>NUCLEOTIDE SEQUENCE [LARGE SCALE GENOMIC DNA]</scope>
    <source>
        <strain evidence="8 9">DSM 28823</strain>
    </source>
</reference>
<evidence type="ECO:0000256" key="2">
    <source>
        <dbReference type="ARBA" id="ARBA00012652"/>
    </source>
</evidence>
<dbReference type="Proteomes" id="UP000243525">
    <property type="component" value="Unassembled WGS sequence"/>
</dbReference>
<dbReference type="InterPro" id="IPR008902">
    <property type="entry name" value="Rhamnosid_concanavalin"/>
</dbReference>
<dbReference type="AlphaFoldDB" id="A0A2T5C404"/>
<evidence type="ECO:0000259" key="6">
    <source>
        <dbReference type="Pfam" id="PF17389"/>
    </source>
</evidence>
<evidence type="ECO:0000256" key="3">
    <source>
        <dbReference type="ARBA" id="ARBA00022801"/>
    </source>
</evidence>
<dbReference type="Gene3D" id="2.60.420.10">
    <property type="entry name" value="Maltose phosphorylase, domain 3"/>
    <property type="match status" value="1"/>
</dbReference>
<feature type="domain" description="Bacterial alpha-L-rhamnosidase N-terminal" evidence="5">
    <location>
        <begin position="190"/>
        <end position="357"/>
    </location>
</feature>
<dbReference type="InterPro" id="IPR013737">
    <property type="entry name" value="Bac_rhamnosid_N"/>
</dbReference>
<dbReference type="SUPFAM" id="SSF48208">
    <property type="entry name" value="Six-hairpin glycosidases"/>
    <property type="match status" value="1"/>
</dbReference>
<gene>
    <name evidence="8" type="ORF">C8N47_10471</name>
</gene>
<proteinExistence type="predicted"/>
<dbReference type="Gene3D" id="1.50.10.10">
    <property type="match status" value="1"/>
</dbReference>
<evidence type="ECO:0000259" key="4">
    <source>
        <dbReference type="Pfam" id="PF05592"/>
    </source>
</evidence>
<name>A0A2T5C404_9BACT</name>
<dbReference type="RefSeq" id="WP_107821435.1">
    <property type="nucleotide sequence ID" value="NZ_OY782574.1"/>
</dbReference>
<protein>
    <recommendedName>
        <fullName evidence="2">alpha-L-rhamnosidase</fullName>
        <ecNumber evidence="2">3.2.1.40</ecNumber>
    </recommendedName>
</protein>
<feature type="domain" description="Alpha-L-rhamnosidase C-terminal" evidence="7">
    <location>
        <begin position="816"/>
        <end position="885"/>
    </location>
</feature>
<evidence type="ECO:0000313" key="8">
    <source>
        <dbReference type="EMBL" id="PTN09526.1"/>
    </source>
</evidence>
<dbReference type="InterPro" id="IPR013783">
    <property type="entry name" value="Ig-like_fold"/>
</dbReference>
<dbReference type="InterPro" id="IPR012341">
    <property type="entry name" value="6hp_glycosidase-like_sf"/>
</dbReference>
<dbReference type="EMBL" id="QAAD01000004">
    <property type="protein sequence ID" value="PTN09526.1"/>
    <property type="molecule type" value="Genomic_DNA"/>
</dbReference>
<dbReference type="Gene3D" id="2.60.40.10">
    <property type="entry name" value="Immunoglobulins"/>
    <property type="match status" value="1"/>
</dbReference>
<dbReference type="Pfam" id="PF08531">
    <property type="entry name" value="Bac_rhamnosid_N"/>
    <property type="match status" value="1"/>
</dbReference>
<dbReference type="PIRSF" id="PIRSF010631">
    <property type="entry name" value="A-rhamnsds"/>
    <property type="match status" value="1"/>
</dbReference>
<dbReference type="Pfam" id="PF17390">
    <property type="entry name" value="Bac_rhamnosid_C"/>
    <property type="match status" value="1"/>
</dbReference>
<dbReference type="PANTHER" id="PTHR33307">
    <property type="entry name" value="ALPHA-RHAMNOSIDASE (EUROFUNG)"/>
    <property type="match status" value="1"/>
</dbReference>
<dbReference type="EC" id="3.2.1.40" evidence="2"/>
<dbReference type="InterPro" id="IPR016007">
    <property type="entry name" value="Alpha_rhamnosid"/>
</dbReference>
<dbReference type="InterPro" id="IPR035398">
    <property type="entry name" value="Bac_rhamnosid_C"/>
</dbReference>
<dbReference type="Pfam" id="PF17389">
    <property type="entry name" value="Bac_rhamnosid6H"/>
    <property type="match status" value="1"/>
</dbReference>
<comment type="catalytic activity">
    <reaction evidence="1">
        <text>Hydrolysis of terminal non-reducing alpha-L-rhamnose residues in alpha-L-rhamnosides.</text>
        <dbReference type="EC" id="3.2.1.40"/>
    </reaction>
</comment>
<dbReference type="InterPro" id="IPR008928">
    <property type="entry name" value="6-hairpin_glycosidase_sf"/>
</dbReference>
<evidence type="ECO:0000259" key="5">
    <source>
        <dbReference type="Pfam" id="PF08531"/>
    </source>
</evidence>
<accession>A0A2T5C404</accession>
<keyword evidence="3" id="KW-0378">Hydrolase</keyword>
<feature type="domain" description="Alpha-L-rhamnosidase concanavalin-like" evidence="4">
    <location>
        <begin position="367"/>
        <end position="457"/>
    </location>
</feature>
<evidence type="ECO:0000313" key="9">
    <source>
        <dbReference type="Proteomes" id="UP000243525"/>
    </source>
</evidence>
<evidence type="ECO:0000256" key="1">
    <source>
        <dbReference type="ARBA" id="ARBA00001445"/>
    </source>
</evidence>
<organism evidence="8 9">
    <name type="scientific">Mangrovibacterium marinum</name>
    <dbReference type="NCBI Taxonomy" id="1639118"/>
    <lineage>
        <taxon>Bacteria</taxon>
        <taxon>Pseudomonadati</taxon>
        <taxon>Bacteroidota</taxon>
        <taxon>Bacteroidia</taxon>
        <taxon>Marinilabiliales</taxon>
        <taxon>Prolixibacteraceae</taxon>
        <taxon>Mangrovibacterium</taxon>
    </lineage>
</organism>
<sequence>MKRLTVLFLSLNLLFACSSPKISIRISECSVEGFSNQLALIETQHPRFSWKMQSDLDGNSQSAYEIVVGLDLKEVEINPVWDSGKVESKQSQLIAFAGQPLKAGTKYFWKVKVWDEKGNESGWSEVESFQFGLPDEADWSGAQWIGYEDLPAGKRLVEGISGYGDASKDKVEERAVVPMFRKPFEVTGDLASATLFISGLGQYEASLNGQKVGDAFLAPGWTHYDKTALYNSYDVTDLLEKGDNALGAIVGNTFHYNNRERYRKLIIAYGFPKLICKLQLKYKDGRTETIVSDPSWKTSPSPITYSGIYGGEDYDSNLEQPGWNKAGFDDQAWQTAKLVQVPMGQLKADPNHPVKVMSAFEPIAIKQINDSVWVYDLGQNTSGIIDVTLKGEKGQTVKFSPGECLKDDGTVSQRGSGSPYYFKYTLKGEGPENWKPRFSYVGFRYVQVEGARPDSVDSQFPTVERMQSLHTRNSAPQVGNFDCSNELFNQIFDLINWGIKSNLQSVMTDCPTREKLGWIEQTQLMGTSVHFNFDIYKLYQKLIADMEDAQTEKGLVPSIVPEYINFEYYDAAFRDSPEWGSASIILPWLIYKWYGDAEVMTQAWPMMQRYMNYLESKATNNILSHGLGDWYDVGPNEPGFAQLTPVPLVATATYFYDAQLMAKVAAKLDKKEESAHFEELAQKIKTAFNNEFYKADLGTYETGSQTALAMPLSLGLVDDANEPQVLDNLIKQIESDGKAVTAGDVGFHYLVDALTRFGKSELLYEMNNRDDVPGYGYQLKMGATSLAESWQALPTKSLNHLMLGHLMEWFYQGLGGIRQADNSVAYKSIVIQPEIVNDLTFANVSFNSPYGAIVSNWKKNEDSFTLHVEVPVNTTAKVIFPLEGDVQAWGLQLPEKDIELIQTLEKVNGKSVFEIQSGSYEFELKTKQ</sequence>
<dbReference type="GO" id="GO:0005975">
    <property type="term" value="P:carbohydrate metabolic process"/>
    <property type="evidence" value="ECO:0007669"/>
    <property type="project" value="InterPro"/>
</dbReference>
<comment type="caution">
    <text evidence="8">The sequence shown here is derived from an EMBL/GenBank/DDBJ whole genome shotgun (WGS) entry which is preliminary data.</text>
</comment>
<dbReference type="InterPro" id="IPR035396">
    <property type="entry name" value="Bac_rhamnosid6H"/>
</dbReference>
<dbReference type="GO" id="GO:0030596">
    <property type="term" value="F:alpha-L-rhamnosidase activity"/>
    <property type="evidence" value="ECO:0007669"/>
    <property type="project" value="UniProtKB-EC"/>
</dbReference>
<dbReference type="PROSITE" id="PS51257">
    <property type="entry name" value="PROKAR_LIPOPROTEIN"/>
    <property type="match status" value="1"/>
</dbReference>
<dbReference type="Pfam" id="PF05592">
    <property type="entry name" value="Bac_rhamnosid"/>
    <property type="match status" value="1"/>
</dbReference>
<feature type="domain" description="Alpha-L-rhamnosidase six-hairpin glycosidase" evidence="6">
    <location>
        <begin position="477"/>
        <end position="813"/>
    </location>
</feature>
<keyword evidence="9" id="KW-1185">Reference proteome</keyword>
<dbReference type="Gene3D" id="2.60.120.260">
    <property type="entry name" value="Galactose-binding domain-like"/>
    <property type="match status" value="2"/>
</dbReference>